<evidence type="ECO:0000313" key="3">
    <source>
        <dbReference type="Proteomes" id="UP000237105"/>
    </source>
</evidence>
<dbReference type="EMBL" id="JXTB01000417">
    <property type="protein sequence ID" value="PON41355.1"/>
    <property type="molecule type" value="Genomic_DNA"/>
</dbReference>
<dbReference type="InterPro" id="IPR013201">
    <property type="entry name" value="Prot_inhib_I29"/>
</dbReference>
<gene>
    <name evidence="2" type="ORF">PanWU01x14_290240</name>
</gene>
<accession>A0A2P5AXU9</accession>
<dbReference type="OrthoDB" id="1163416at2759"/>
<reference evidence="3" key="1">
    <citation type="submission" date="2016-06" db="EMBL/GenBank/DDBJ databases">
        <title>Parallel loss of symbiosis genes in relatives of nitrogen-fixing non-legume Parasponia.</title>
        <authorList>
            <person name="Van Velzen R."/>
            <person name="Holmer R."/>
            <person name="Bu F."/>
            <person name="Rutten L."/>
            <person name="Van Zeijl A."/>
            <person name="Liu W."/>
            <person name="Santuari L."/>
            <person name="Cao Q."/>
            <person name="Sharma T."/>
            <person name="Shen D."/>
            <person name="Roswanjaya Y."/>
            <person name="Wardhani T."/>
            <person name="Kalhor M.S."/>
            <person name="Jansen J."/>
            <person name="Van den Hoogen J."/>
            <person name="Gungor B."/>
            <person name="Hartog M."/>
            <person name="Hontelez J."/>
            <person name="Verver J."/>
            <person name="Yang W.-C."/>
            <person name="Schijlen E."/>
            <person name="Repin R."/>
            <person name="Schilthuizen M."/>
            <person name="Schranz E."/>
            <person name="Heidstra R."/>
            <person name="Miyata K."/>
            <person name="Fedorova E."/>
            <person name="Kohlen W."/>
            <person name="Bisseling T."/>
            <person name="Smit S."/>
            <person name="Geurts R."/>
        </authorList>
    </citation>
    <scope>NUCLEOTIDE SEQUENCE [LARGE SCALE GENOMIC DNA]</scope>
    <source>
        <strain evidence="3">cv. WU1-14</strain>
    </source>
</reference>
<dbReference type="STRING" id="3476.A0A2P5AXU9"/>
<dbReference type="InterPro" id="IPR038765">
    <property type="entry name" value="Papain-like_cys_pep_sf"/>
</dbReference>
<dbReference type="Pfam" id="PF08246">
    <property type="entry name" value="Inhibitor_I29"/>
    <property type="match status" value="1"/>
</dbReference>
<name>A0A2P5AXU9_PARAD</name>
<dbReference type="Gene3D" id="1.10.287.2250">
    <property type="match status" value="1"/>
</dbReference>
<protein>
    <submittedName>
        <fullName evidence="2">Peptidase C1A</fullName>
    </submittedName>
</protein>
<dbReference type="SMART" id="SM00848">
    <property type="entry name" value="Inhibitor_I29"/>
    <property type="match status" value="1"/>
</dbReference>
<evidence type="ECO:0000259" key="1">
    <source>
        <dbReference type="SMART" id="SM00848"/>
    </source>
</evidence>
<proteinExistence type="predicted"/>
<keyword evidence="3" id="KW-1185">Reference proteome</keyword>
<evidence type="ECO:0000313" key="2">
    <source>
        <dbReference type="EMBL" id="PON41355.1"/>
    </source>
</evidence>
<comment type="caution">
    <text evidence="2">The sequence shown here is derived from an EMBL/GenBank/DDBJ whole genome shotgun (WGS) entry which is preliminary data.</text>
</comment>
<dbReference type="Gene3D" id="3.90.70.10">
    <property type="entry name" value="Cysteine proteinases"/>
    <property type="match status" value="1"/>
</dbReference>
<dbReference type="AlphaFoldDB" id="A0A2P5AXU9"/>
<feature type="domain" description="Cathepsin propeptide inhibitor" evidence="1">
    <location>
        <begin position="1"/>
        <end position="54"/>
    </location>
</feature>
<sequence>MVQHGRVYKDTKEKQRRYLIFKDNVELIEVFNQRTDQTYTLSVNKYADLTNEEFRSMHSGYKKQLLYSSEVMSSSKHGNVTDLPASVDWREQGAVTPVKDQGETYININIYIHTYIYIYSITAV</sequence>
<dbReference type="Proteomes" id="UP000237105">
    <property type="component" value="Unassembled WGS sequence"/>
</dbReference>
<dbReference type="SUPFAM" id="SSF54001">
    <property type="entry name" value="Cysteine proteinases"/>
    <property type="match status" value="1"/>
</dbReference>
<organism evidence="2 3">
    <name type="scientific">Parasponia andersonii</name>
    <name type="common">Sponia andersonii</name>
    <dbReference type="NCBI Taxonomy" id="3476"/>
    <lineage>
        <taxon>Eukaryota</taxon>
        <taxon>Viridiplantae</taxon>
        <taxon>Streptophyta</taxon>
        <taxon>Embryophyta</taxon>
        <taxon>Tracheophyta</taxon>
        <taxon>Spermatophyta</taxon>
        <taxon>Magnoliopsida</taxon>
        <taxon>eudicotyledons</taxon>
        <taxon>Gunneridae</taxon>
        <taxon>Pentapetalae</taxon>
        <taxon>rosids</taxon>
        <taxon>fabids</taxon>
        <taxon>Rosales</taxon>
        <taxon>Cannabaceae</taxon>
        <taxon>Parasponia</taxon>
    </lineage>
</organism>